<organism evidence="1 2">
    <name type="scientific">Mucilaginibacter lutimaris</name>
    <dbReference type="NCBI Taxonomy" id="931629"/>
    <lineage>
        <taxon>Bacteria</taxon>
        <taxon>Pseudomonadati</taxon>
        <taxon>Bacteroidota</taxon>
        <taxon>Sphingobacteriia</taxon>
        <taxon>Sphingobacteriales</taxon>
        <taxon>Sphingobacteriaceae</taxon>
        <taxon>Mucilaginibacter</taxon>
    </lineage>
</organism>
<keyword evidence="2" id="KW-1185">Reference proteome</keyword>
<reference evidence="2" key="1">
    <citation type="journal article" date="2019" name="Int. J. Syst. Evol. Microbiol.">
        <title>The Global Catalogue of Microorganisms (GCM) 10K type strain sequencing project: providing services to taxonomists for standard genome sequencing and annotation.</title>
        <authorList>
            <consortium name="The Broad Institute Genomics Platform"/>
            <consortium name="The Broad Institute Genome Sequencing Center for Infectious Disease"/>
            <person name="Wu L."/>
            <person name="Ma J."/>
        </authorList>
    </citation>
    <scope>NUCLEOTIDE SEQUENCE [LARGE SCALE GENOMIC DNA]</scope>
    <source>
        <strain evidence="2">CCUG 60742</strain>
    </source>
</reference>
<dbReference type="RefSeq" id="WP_377142789.1">
    <property type="nucleotide sequence ID" value="NZ_JBHTIA010000008.1"/>
</dbReference>
<protein>
    <submittedName>
        <fullName evidence="1">Uncharacterized protein</fullName>
    </submittedName>
</protein>
<evidence type="ECO:0000313" key="2">
    <source>
        <dbReference type="Proteomes" id="UP001597073"/>
    </source>
</evidence>
<comment type="caution">
    <text evidence="1">The sequence shown here is derived from an EMBL/GenBank/DDBJ whole genome shotgun (WGS) entry which is preliminary data.</text>
</comment>
<name>A0ABW2ZH69_9SPHI</name>
<dbReference type="Proteomes" id="UP001597073">
    <property type="component" value="Unassembled WGS sequence"/>
</dbReference>
<gene>
    <name evidence="1" type="ORF">ACFQZI_11965</name>
</gene>
<evidence type="ECO:0000313" key="1">
    <source>
        <dbReference type="EMBL" id="MFD0765569.1"/>
    </source>
</evidence>
<dbReference type="EMBL" id="JBHTIA010000008">
    <property type="protein sequence ID" value="MFD0765569.1"/>
    <property type="molecule type" value="Genomic_DNA"/>
</dbReference>
<accession>A0ABW2ZH69</accession>
<sequence length="126" mass="13525">MPTTDPDGTIPVATAKEWAANWRDYLVTATSDFVTRSFDIPIMDFQNILLYNPTAESVKAFIGLKDAGDPLSAQLMLVPMVSGQEVHTVQLAGGTIGETQSNIYDMTTSCPPTCVTSPPPGDTLDM</sequence>
<proteinExistence type="predicted"/>